<accession>A0A644Z7D5</accession>
<dbReference type="Gene3D" id="3.30.230.80">
    <property type="match status" value="1"/>
</dbReference>
<dbReference type="SMART" id="SM00387">
    <property type="entry name" value="HATPase_c"/>
    <property type="match status" value="1"/>
</dbReference>
<reference evidence="9" key="1">
    <citation type="submission" date="2019-08" db="EMBL/GenBank/DDBJ databases">
        <authorList>
            <person name="Kucharzyk K."/>
            <person name="Murdoch R.W."/>
            <person name="Higgins S."/>
            <person name="Loffler F."/>
        </authorList>
    </citation>
    <scope>NUCLEOTIDE SEQUENCE</scope>
</reference>
<proteinExistence type="inferred from homology"/>
<dbReference type="SUPFAM" id="SSF110942">
    <property type="entry name" value="HSP90 C-terminal domain"/>
    <property type="match status" value="1"/>
</dbReference>
<dbReference type="SUPFAM" id="SSF54211">
    <property type="entry name" value="Ribosomal protein S5 domain 2-like"/>
    <property type="match status" value="1"/>
</dbReference>
<sequence>MAKKQFKTESKRILDLMINSIYTHKEIFLRELISNASDAVDKLAYKALTDEKVGLNRSDFKITIVPDKEKRTLTVSDNGIGMTREELESNLGTIAKSGSLQFKQDAAEAEGSAKADLDIIGQFGVGFYSAFMVADKVTVLSRAYGSEEAWRWESSGADGYTISPCEKAQVGTDVVILLKQDGEDEHYSEFAETYRLSALIKKYSDYVRYPIVMEMEKSRQKEKPADAPEDYKPEWETYTELETLNSMVPLWQRPKSEVKDEEYNAFYKEKFGDWEDPLAVVHTSAEGQAEYKALLYIPARAPYDFYSRDFEKGLQLYSSGVLIMDRCADLLGDHFRFVRGVVDSQDFSLNISREVLQHTRQLRVIAANLEKKIKSELLRLQKDEREKYEKFWDAFGTQIKYGIVAEYGAHKELLKDLLLFWSSREGKRITLAEYTEKMPESQSFIYYAAAENAEKGAKLPQAERILDAGYEVIYLTESTDEFVIQTLGELGGKKFKSVSDADALPETDAQKAEAEKKVEENRSVLDFVKETLGDRIKEARISRILKSGAVCMTTDGPVTLEMEKYFSKVEGGLPMKAERVLELNPDSEAFAALRKAVDSDKDLAKKYAELLYAQSLLIADLPLPDPAAYTELVCSLMK</sequence>
<evidence type="ECO:0000259" key="8">
    <source>
        <dbReference type="SMART" id="SM00387"/>
    </source>
</evidence>
<evidence type="ECO:0000313" key="9">
    <source>
        <dbReference type="EMBL" id="MPM36537.1"/>
    </source>
</evidence>
<dbReference type="GO" id="GO:0016887">
    <property type="term" value="F:ATP hydrolysis activity"/>
    <property type="evidence" value="ECO:0007669"/>
    <property type="project" value="InterPro"/>
</dbReference>
<evidence type="ECO:0000256" key="1">
    <source>
        <dbReference type="ARBA" id="ARBA00004496"/>
    </source>
</evidence>
<keyword evidence="5" id="KW-0067">ATP-binding</keyword>
<comment type="subcellular location">
    <subcellularLocation>
        <location evidence="1">Cytoplasm</location>
    </subcellularLocation>
</comment>
<dbReference type="GO" id="GO:0051082">
    <property type="term" value="F:unfolded protein binding"/>
    <property type="evidence" value="ECO:0007669"/>
    <property type="project" value="InterPro"/>
</dbReference>
<dbReference type="InterPro" id="IPR020568">
    <property type="entry name" value="Ribosomal_Su5_D2-typ_SF"/>
</dbReference>
<dbReference type="Gene3D" id="3.30.565.10">
    <property type="entry name" value="Histidine kinase-like ATPase, C-terminal domain"/>
    <property type="match status" value="1"/>
</dbReference>
<dbReference type="Pfam" id="PF13589">
    <property type="entry name" value="HATPase_c_3"/>
    <property type="match status" value="1"/>
</dbReference>
<comment type="similarity">
    <text evidence="2">Belongs to the heat shock protein 90 family.</text>
</comment>
<keyword evidence="3" id="KW-0963">Cytoplasm</keyword>
<evidence type="ECO:0000256" key="7">
    <source>
        <dbReference type="ARBA" id="ARBA00023186"/>
    </source>
</evidence>
<keyword evidence="6" id="KW-0346">Stress response</keyword>
<dbReference type="NCBIfam" id="NF003555">
    <property type="entry name" value="PRK05218.1"/>
    <property type="match status" value="1"/>
</dbReference>
<comment type="caution">
    <text evidence="9">The sequence shown here is derived from an EMBL/GenBank/DDBJ whole genome shotgun (WGS) entry which is preliminary data.</text>
</comment>
<evidence type="ECO:0000256" key="3">
    <source>
        <dbReference type="ARBA" id="ARBA00022490"/>
    </source>
</evidence>
<dbReference type="GO" id="GO:0005737">
    <property type="term" value="C:cytoplasm"/>
    <property type="evidence" value="ECO:0007669"/>
    <property type="project" value="UniProtKB-SubCell"/>
</dbReference>
<dbReference type="PRINTS" id="PR00775">
    <property type="entry name" value="HEATSHOCK90"/>
</dbReference>
<dbReference type="InterPro" id="IPR037196">
    <property type="entry name" value="HSP90_C"/>
</dbReference>
<dbReference type="Gene3D" id="3.40.50.11260">
    <property type="match status" value="1"/>
</dbReference>
<dbReference type="AlphaFoldDB" id="A0A644Z7D5"/>
<dbReference type="InterPro" id="IPR019805">
    <property type="entry name" value="Heat_shock_protein_90_CS"/>
</dbReference>
<dbReference type="HAMAP" id="MF_00505">
    <property type="entry name" value="HSP90"/>
    <property type="match status" value="1"/>
</dbReference>
<dbReference type="InterPro" id="IPR036890">
    <property type="entry name" value="HATPase_C_sf"/>
</dbReference>
<evidence type="ECO:0000256" key="6">
    <source>
        <dbReference type="ARBA" id="ARBA00023016"/>
    </source>
</evidence>
<dbReference type="InterPro" id="IPR003594">
    <property type="entry name" value="HATPase_dom"/>
</dbReference>
<dbReference type="InterPro" id="IPR020575">
    <property type="entry name" value="Hsp90_N"/>
</dbReference>
<dbReference type="PROSITE" id="PS00298">
    <property type="entry name" value="HSP90"/>
    <property type="match status" value="1"/>
</dbReference>
<feature type="domain" description="Histidine kinase/HSP90-like ATPase" evidence="8">
    <location>
        <begin position="24"/>
        <end position="182"/>
    </location>
</feature>
<dbReference type="EMBL" id="VSSQ01007638">
    <property type="protein sequence ID" value="MPM36537.1"/>
    <property type="molecule type" value="Genomic_DNA"/>
</dbReference>
<gene>
    <name evidence="9" type="primary">htpG_23</name>
    <name evidence="9" type="ORF">SDC9_83135</name>
</gene>
<dbReference type="FunFam" id="3.30.565.10:FF:000009">
    <property type="entry name" value="Molecular chaperone HtpG"/>
    <property type="match status" value="1"/>
</dbReference>
<dbReference type="InterPro" id="IPR001404">
    <property type="entry name" value="Hsp90_fam"/>
</dbReference>
<organism evidence="9">
    <name type="scientific">bioreactor metagenome</name>
    <dbReference type="NCBI Taxonomy" id="1076179"/>
    <lineage>
        <taxon>unclassified sequences</taxon>
        <taxon>metagenomes</taxon>
        <taxon>ecological metagenomes</taxon>
    </lineage>
</organism>
<evidence type="ECO:0000256" key="4">
    <source>
        <dbReference type="ARBA" id="ARBA00022741"/>
    </source>
</evidence>
<dbReference type="PIRSF" id="PIRSF002583">
    <property type="entry name" value="Hsp90"/>
    <property type="match status" value="1"/>
</dbReference>
<dbReference type="CDD" id="cd16927">
    <property type="entry name" value="HATPase_Hsp90-like"/>
    <property type="match status" value="1"/>
</dbReference>
<dbReference type="PANTHER" id="PTHR11528">
    <property type="entry name" value="HEAT SHOCK PROTEIN 90 FAMILY MEMBER"/>
    <property type="match status" value="1"/>
</dbReference>
<dbReference type="Gene3D" id="1.20.120.790">
    <property type="entry name" value="Heat shock protein 90, C-terminal domain"/>
    <property type="match status" value="1"/>
</dbReference>
<keyword evidence="7" id="KW-0143">Chaperone</keyword>
<name>A0A644Z7D5_9ZZZZ</name>
<protein>
    <submittedName>
        <fullName evidence="9">Chaperone protein HtpG</fullName>
    </submittedName>
</protein>
<dbReference type="SUPFAM" id="SSF55874">
    <property type="entry name" value="ATPase domain of HSP90 chaperone/DNA topoisomerase II/histidine kinase"/>
    <property type="match status" value="1"/>
</dbReference>
<evidence type="ECO:0000256" key="5">
    <source>
        <dbReference type="ARBA" id="ARBA00022840"/>
    </source>
</evidence>
<dbReference type="Pfam" id="PF00183">
    <property type="entry name" value="HSP90"/>
    <property type="match status" value="1"/>
</dbReference>
<evidence type="ECO:0000256" key="2">
    <source>
        <dbReference type="ARBA" id="ARBA00008239"/>
    </source>
</evidence>
<dbReference type="GO" id="GO:0140662">
    <property type="term" value="F:ATP-dependent protein folding chaperone"/>
    <property type="evidence" value="ECO:0007669"/>
    <property type="project" value="InterPro"/>
</dbReference>
<dbReference type="GO" id="GO:0005524">
    <property type="term" value="F:ATP binding"/>
    <property type="evidence" value="ECO:0007669"/>
    <property type="project" value="UniProtKB-KW"/>
</dbReference>
<keyword evidence="4" id="KW-0547">Nucleotide-binding</keyword>